<dbReference type="Pfam" id="PF00153">
    <property type="entry name" value="Mito_carr"/>
    <property type="match status" value="3"/>
</dbReference>
<dbReference type="AlphaFoldDB" id="A0A0R3RZ56"/>
<dbReference type="GO" id="GO:0005743">
    <property type="term" value="C:mitochondrial inner membrane"/>
    <property type="evidence" value="ECO:0007669"/>
    <property type="project" value="UniProtKB-SubCell"/>
</dbReference>
<comment type="subcellular location">
    <subcellularLocation>
        <location evidence="1">Mitochondrion inner membrane</location>
        <topology evidence="1">Multi-pass membrane protein</topology>
    </subcellularLocation>
</comment>
<protein>
    <submittedName>
        <fullName evidence="13">Mitochondrial carrier protein</fullName>
    </submittedName>
</protein>
<evidence type="ECO:0000256" key="4">
    <source>
        <dbReference type="ARBA" id="ARBA00022692"/>
    </source>
</evidence>
<keyword evidence="4 10" id="KW-0812">Transmembrane</keyword>
<dbReference type="WBParaSite" id="EEL_0000759801-mRNA-1">
    <property type="protein sequence ID" value="EEL_0000759801-mRNA-1"/>
    <property type="gene ID" value="EEL_0000759801"/>
</dbReference>
<evidence type="ECO:0000256" key="9">
    <source>
        <dbReference type="ARBA" id="ARBA00023136"/>
    </source>
</evidence>
<dbReference type="PANTHER" id="PTHR46131">
    <property type="entry name" value="SD08549P"/>
    <property type="match status" value="1"/>
</dbReference>
<keyword evidence="6" id="KW-0999">Mitochondrion inner membrane</keyword>
<dbReference type="Gene3D" id="1.50.40.10">
    <property type="entry name" value="Mitochondrial carrier domain"/>
    <property type="match status" value="1"/>
</dbReference>
<dbReference type="Proteomes" id="UP000050640">
    <property type="component" value="Unplaced"/>
</dbReference>
<dbReference type="STRING" id="1147741.A0A0R3RZ56"/>
<evidence type="ECO:0000256" key="2">
    <source>
        <dbReference type="ARBA" id="ARBA00006375"/>
    </source>
</evidence>
<dbReference type="PANTHER" id="PTHR46131:SF1">
    <property type="entry name" value="SD08549P"/>
    <property type="match status" value="1"/>
</dbReference>
<sequence>MQKEKYQNFIAGWGAGFVETLLLYPQNKVIFRQQLQGITAKEVFEQLRNEGYWMLYRGMLPPLIQRTTTRSVMFGMFDKFHRYFGCSECQTAPTRVACFACAAFMAGAVEAISCPLERTQVLLQSPKYNRYYQNTIHAFNELAKIGIKELYRGFTLVLLRNGSTNVLFFTLREPFRDLVINCDQQYISYYFSDRTPERLVKFIGDFISGAVLGASISSLFFPLNVVKHRMQSTVKTPFLSAWTTFQVIWTERNGSFRELFRGITLNYTRVLVWVEMFGL</sequence>
<evidence type="ECO:0000256" key="1">
    <source>
        <dbReference type="ARBA" id="ARBA00004448"/>
    </source>
</evidence>
<evidence type="ECO:0000256" key="11">
    <source>
        <dbReference type="RuleBase" id="RU000488"/>
    </source>
</evidence>
<comment type="similarity">
    <text evidence="2 11">Belongs to the mitochondrial carrier (TC 2.A.29) family.</text>
</comment>
<evidence type="ECO:0000313" key="13">
    <source>
        <dbReference type="WBParaSite" id="EEL_0000759801-mRNA-1"/>
    </source>
</evidence>
<feature type="repeat" description="Solcar" evidence="10">
    <location>
        <begin position="3"/>
        <end position="83"/>
    </location>
</feature>
<evidence type="ECO:0000256" key="3">
    <source>
        <dbReference type="ARBA" id="ARBA00022448"/>
    </source>
</evidence>
<dbReference type="PROSITE" id="PS50920">
    <property type="entry name" value="SOLCAR"/>
    <property type="match status" value="2"/>
</dbReference>
<dbReference type="SUPFAM" id="SSF103506">
    <property type="entry name" value="Mitochondrial carrier"/>
    <property type="match status" value="1"/>
</dbReference>
<keyword evidence="12" id="KW-1185">Reference proteome</keyword>
<organism evidence="12 13">
    <name type="scientific">Elaeophora elaphi</name>
    <dbReference type="NCBI Taxonomy" id="1147741"/>
    <lineage>
        <taxon>Eukaryota</taxon>
        <taxon>Metazoa</taxon>
        <taxon>Ecdysozoa</taxon>
        <taxon>Nematoda</taxon>
        <taxon>Chromadorea</taxon>
        <taxon>Rhabditida</taxon>
        <taxon>Spirurina</taxon>
        <taxon>Spiruromorpha</taxon>
        <taxon>Filarioidea</taxon>
        <taxon>Onchocercidae</taxon>
        <taxon>Elaeophora</taxon>
    </lineage>
</organism>
<evidence type="ECO:0000256" key="10">
    <source>
        <dbReference type="PROSITE-ProRule" id="PRU00282"/>
    </source>
</evidence>
<reference evidence="13" key="1">
    <citation type="submission" date="2017-02" db="UniProtKB">
        <authorList>
            <consortium name="WormBaseParasite"/>
        </authorList>
    </citation>
    <scope>IDENTIFICATION</scope>
</reference>
<dbReference type="GO" id="GO:0051724">
    <property type="term" value="F:NAD transmembrane transporter activity"/>
    <property type="evidence" value="ECO:0007669"/>
    <property type="project" value="TreeGrafter"/>
</dbReference>
<accession>A0A0R3RZ56</accession>
<keyword evidence="5" id="KW-0677">Repeat</keyword>
<name>A0A0R3RZ56_9BILA</name>
<evidence type="ECO:0000256" key="8">
    <source>
        <dbReference type="ARBA" id="ARBA00023128"/>
    </source>
</evidence>
<feature type="repeat" description="Solcar" evidence="10">
    <location>
        <begin position="94"/>
        <end position="178"/>
    </location>
</feature>
<dbReference type="InterPro" id="IPR052465">
    <property type="entry name" value="Mito_NAD+_Carrier"/>
</dbReference>
<evidence type="ECO:0000256" key="6">
    <source>
        <dbReference type="ARBA" id="ARBA00022792"/>
    </source>
</evidence>
<keyword evidence="9 10" id="KW-0472">Membrane</keyword>
<dbReference type="InterPro" id="IPR018108">
    <property type="entry name" value="MCP_transmembrane"/>
</dbReference>
<evidence type="ECO:0000313" key="12">
    <source>
        <dbReference type="Proteomes" id="UP000050640"/>
    </source>
</evidence>
<keyword evidence="7" id="KW-1133">Transmembrane helix</keyword>
<dbReference type="InterPro" id="IPR023395">
    <property type="entry name" value="MCP_dom_sf"/>
</dbReference>
<evidence type="ECO:0000256" key="5">
    <source>
        <dbReference type="ARBA" id="ARBA00022737"/>
    </source>
</evidence>
<keyword evidence="3 11" id="KW-0813">Transport</keyword>
<evidence type="ECO:0000256" key="7">
    <source>
        <dbReference type="ARBA" id="ARBA00022989"/>
    </source>
</evidence>
<proteinExistence type="inferred from homology"/>
<keyword evidence="8" id="KW-0496">Mitochondrion</keyword>